<reference evidence="11" key="1">
    <citation type="submission" date="2020-10" db="EMBL/GenBank/DDBJ databases">
        <authorList>
            <person name="Gilroy R."/>
        </authorList>
    </citation>
    <scope>NUCLEOTIDE SEQUENCE</scope>
    <source>
        <strain evidence="11">CHK183-6373</strain>
    </source>
</reference>
<dbReference type="InterPro" id="IPR041725">
    <property type="entry name" value="L-asparaginase_I"/>
</dbReference>
<dbReference type="InterPro" id="IPR027473">
    <property type="entry name" value="L-asparaginase_C"/>
</dbReference>
<feature type="binding site" evidence="6">
    <location>
        <position position="54"/>
    </location>
    <ligand>
        <name>substrate</name>
    </ligand>
</feature>
<comment type="caution">
    <text evidence="11">The sequence shown here is derived from an EMBL/GenBank/DDBJ whole genome shotgun (WGS) entry which is preliminary data.</text>
</comment>
<dbReference type="GO" id="GO:0004067">
    <property type="term" value="F:asparaginase activity"/>
    <property type="evidence" value="ECO:0007669"/>
    <property type="project" value="UniProtKB-UniRule"/>
</dbReference>
<evidence type="ECO:0000256" key="3">
    <source>
        <dbReference type="ARBA" id="ARBA00022801"/>
    </source>
</evidence>
<dbReference type="EC" id="3.5.1.1" evidence="2"/>
<dbReference type="FunFam" id="3.40.50.1170:FF:000001">
    <property type="entry name" value="L-asparaginase 2"/>
    <property type="match status" value="1"/>
</dbReference>
<dbReference type="CDD" id="cd08963">
    <property type="entry name" value="L-asparaginase_I"/>
    <property type="match status" value="1"/>
</dbReference>
<dbReference type="GO" id="GO:0006520">
    <property type="term" value="P:amino acid metabolic process"/>
    <property type="evidence" value="ECO:0007669"/>
    <property type="project" value="InterPro"/>
</dbReference>
<reference evidence="11" key="2">
    <citation type="journal article" date="2021" name="PeerJ">
        <title>Extensive microbial diversity within the chicken gut microbiome revealed by metagenomics and culture.</title>
        <authorList>
            <person name="Gilroy R."/>
            <person name="Ravi A."/>
            <person name="Getino M."/>
            <person name="Pursley I."/>
            <person name="Horton D.L."/>
            <person name="Alikhan N.F."/>
            <person name="Baker D."/>
            <person name="Gharbi K."/>
            <person name="Hall N."/>
            <person name="Watson M."/>
            <person name="Adriaenssens E.M."/>
            <person name="Foster-Nyarko E."/>
            <person name="Jarju S."/>
            <person name="Secka A."/>
            <person name="Antonio M."/>
            <person name="Oren A."/>
            <person name="Chaudhuri R.R."/>
            <person name="La Ragione R."/>
            <person name="Hildebrand F."/>
            <person name="Pallen M.J."/>
        </authorList>
    </citation>
    <scope>NUCLEOTIDE SEQUENCE</scope>
    <source>
        <strain evidence="11">CHK183-6373</strain>
    </source>
</reference>
<evidence type="ECO:0000259" key="9">
    <source>
        <dbReference type="Pfam" id="PF00710"/>
    </source>
</evidence>
<evidence type="ECO:0000259" key="10">
    <source>
        <dbReference type="Pfam" id="PF17763"/>
    </source>
</evidence>
<dbReference type="Pfam" id="PF00710">
    <property type="entry name" value="Asparaginase"/>
    <property type="match status" value="1"/>
</dbReference>
<keyword evidence="3" id="KW-0378">Hydrolase</keyword>
<evidence type="ECO:0000256" key="4">
    <source>
        <dbReference type="ARBA" id="ARBA00049366"/>
    </source>
</evidence>
<evidence type="ECO:0000256" key="1">
    <source>
        <dbReference type="ARBA" id="ARBA00010518"/>
    </source>
</evidence>
<proteinExistence type="inferred from homology"/>
<dbReference type="Proteomes" id="UP000886884">
    <property type="component" value="Unassembled WGS sequence"/>
</dbReference>
<evidence type="ECO:0000256" key="5">
    <source>
        <dbReference type="PIRSR" id="PIRSR001220-1"/>
    </source>
</evidence>
<comment type="similarity">
    <text evidence="1">Belongs to the asparaginase 1 family.</text>
</comment>
<dbReference type="InterPro" id="IPR006034">
    <property type="entry name" value="Asparaginase/glutaminase-like"/>
</dbReference>
<dbReference type="Pfam" id="PF17763">
    <property type="entry name" value="Asparaginase_C"/>
    <property type="match status" value="1"/>
</dbReference>
<dbReference type="InterPro" id="IPR020827">
    <property type="entry name" value="Asparaginase/glutaminase_AS1"/>
</dbReference>
<dbReference type="PROSITE" id="PS51732">
    <property type="entry name" value="ASN_GLN_ASE_3"/>
    <property type="match status" value="1"/>
</dbReference>
<dbReference type="PIRSF" id="PIRSF001220">
    <property type="entry name" value="L-ASNase_gatD"/>
    <property type="match status" value="1"/>
</dbReference>
<dbReference type="Gene3D" id="3.40.50.1170">
    <property type="entry name" value="L-asparaginase, N-terminal domain"/>
    <property type="match status" value="1"/>
</dbReference>
<name>A0A9D1TBI2_9FIRM</name>
<dbReference type="AlphaFoldDB" id="A0A9D1TBI2"/>
<dbReference type="InterPro" id="IPR006033">
    <property type="entry name" value="AsnA_fam"/>
</dbReference>
<evidence type="ECO:0000313" key="12">
    <source>
        <dbReference type="Proteomes" id="UP000886884"/>
    </source>
</evidence>
<feature type="domain" description="Asparaginase/glutaminase C-terminal" evidence="10">
    <location>
        <begin position="202"/>
        <end position="309"/>
    </location>
</feature>
<dbReference type="PRINTS" id="PR00139">
    <property type="entry name" value="ASNGLNASE"/>
</dbReference>
<dbReference type="InterPro" id="IPR027474">
    <property type="entry name" value="L-asparaginase_N"/>
</dbReference>
<evidence type="ECO:0000256" key="8">
    <source>
        <dbReference type="PROSITE-ProRule" id="PRU10100"/>
    </source>
</evidence>
<dbReference type="InterPro" id="IPR037152">
    <property type="entry name" value="L-asparaginase_N_sf"/>
</dbReference>
<feature type="active site" description="O-isoaspartyl threonine intermediate" evidence="5">
    <location>
        <position position="12"/>
    </location>
</feature>
<dbReference type="EMBL" id="DVOT01000055">
    <property type="protein sequence ID" value="HIV26904.1"/>
    <property type="molecule type" value="Genomic_DNA"/>
</dbReference>
<feature type="binding site" evidence="6">
    <location>
        <begin position="85"/>
        <end position="86"/>
    </location>
    <ligand>
        <name>substrate</name>
    </ligand>
</feature>
<feature type="active site" evidence="8">
    <location>
        <position position="85"/>
    </location>
</feature>
<feature type="active site" evidence="7">
    <location>
        <position position="12"/>
    </location>
</feature>
<dbReference type="PANTHER" id="PTHR11707">
    <property type="entry name" value="L-ASPARAGINASE"/>
    <property type="match status" value="1"/>
</dbReference>
<evidence type="ECO:0000256" key="7">
    <source>
        <dbReference type="PROSITE-ProRule" id="PRU10099"/>
    </source>
</evidence>
<evidence type="ECO:0000256" key="6">
    <source>
        <dbReference type="PIRSR" id="PIRSR001220-2"/>
    </source>
</evidence>
<dbReference type="SMART" id="SM00870">
    <property type="entry name" value="Asparaginase"/>
    <property type="match status" value="1"/>
</dbReference>
<dbReference type="InterPro" id="IPR027475">
    <property type="entry name" value="Asparaginase/glutaminase_AS2"/>
</dbReference>
<dbReference type="NCBIfam" id="TIGR00519">
    <property type="entry name" value="asnASE_I"/>
    <property type="match status" value="1"/>
</dbReference>
<dbReference type="PIRSF" id="PIRSF500176">
    <property type="entry name" value="L_ASNase"/>
    <property type="match status" value="1"/>
</dbReference>
<organism evidence="11 12">
    <name type="scientific">Candidatus Ornithocaccomicrobium faecavium</name>
    <dbReference type="NCBI Taxonomy" id="2840890"/>
    <lineage>
        <taxon>Bacteria</taxon>
        <taxon>Bacillati</taxon>
        <taxon>Bacillota</taxon>
        <taxon>Clostridia</taxon>
        <taxon>Candidatus Ornithocaccomicrobium</taxon>
    </lineage>
</organism>
<gene>
    <name evidence="11" type="ORF">IAA64_02965</name>
</gene>
<protein>
    <recommendedName>
        <fullName evidence="2">asparaginase</fullName>
        <ecNumber evidence="2">3.5.1.1</ecNumber>
    </recommendedName>
</protein>
<accession>A0A9D1TBI2</accession>
<dbReference type="PROSITE" id="PS00144">
    <property type="entry name" value="ASN_GLN_ASE_1"/>
    <property type="match status" value="1"/>
</dbReference>
<dbReference type="InterPro" id="IPR040919">
    <property type="entry name" value="Asparaginase_C"/>
</dbReference>
<dbReference type="InterPro" id="IPR036152">
    <property type="entry name" value="Asp/glu_Ase-like_sf"/>
</dbReference>
<evidence type="ECO:0000256" key="2">
    <source>
        <dbReference type="ARBA" id="ARBA00012920"/>
    </source>
</evidence>
<evidence type="ECO:0000313" key="11">
    <source>
        <dbReference type="EMBL" id="HIV26904.1"/>
    </source>
</evidence>
<sequence length="323" mass="35003">MMKIALLTTGGTIASQPTARGLAPAMDAQALLERASGVRDMAEIVVENVFSLDSSNIQPEEWCVLARAADRALRYADGVVITHGTDTMAYSAAALSYMLSGQVKPVIFTGSQLPIAHPLSDAPANLAEAFLAATSGVSGVYIAFNRKLIHGARAVKLRTTSFDAFDTVNAPLSGVFDADGLHWIAPQARDGAYRLLDGVDERVFLLKLVPGTSPDVFDYILQAGYRGVVIEAFGLGGIHYIRRNLVEKLRELEAHGVICLVTTQCLYERADFSVYEVGRNILSEHVFSGRDMTTEAAVAKLMWMLGDWETRGRFAQESVCGEI</sequence>
<dbReference type="SFLD" id="SFLDS00057">
    <property type="entry name" value="Glutaminase/Asparaginase"/>
    <property type="match status" value="1"/>
</dbReference>
<dbReference type="PANTHER" id="PTHR11707:SF28">
    <property type="entry name" value="60 KDA LYSOPHOSPHOLIPASE"/>
    <property type="match status" value="1"/>
</dbReference>
<comment type="catalytic activity">
    <reaction evidence="4">
        <text>L-asparagine + H2O = L-aspartate + NH4(+)</text>
        <dbReference type="Rhea" id="RHEA:21016"/>
        <dbReference type="ChEBI" id="CHEBI:15377"/>
        <dbReference type="ChEBI" id="CHEBI:28938"/>
        <dbReference type="ChEBI" id="CHEBI:29991"/>
        <dbReference type="ChEBI" id="CHEBI:58048"/>
        <dbReference type="EC" id="3.5.1.1"/>
    </reaction>
</comment>
<dbReference type="SUPFAM" id="SSF53774">
    <property type="entry name" value="Glutaminase/Asparaginase"/>
    <property type="match status" value="1"/>
</dbReference>
<dbReference type="Gene3D" id="3.40.50.40">
    <property type="match status" value="1"/>
</dbReference>
<dbReference type="PROSITE" id="PS00917">
    <property type="entry name" value="ASN_GLN_ASE_2"/>
    <property type="match status" value="1"/>
</dbReference>
<feature type="domain" description="L-asparaginase N-terminal" evidence="9">
    <location>
        <begin position="3"/>
        <end position="185"/>
    </location>
</feature>